<keyword evidence="2" id="KW-1185">Reference proteome</keyword>
<sequence length="100" mass="11364">MLYMLGNHRHCGCRESRLSRQPQCVWLPSICGCRASLPWQPHISIYKNQTEIGLSVDGDSKGVERLYRALSAHMWPGMSLKSGEKITEKVLHSTLVMVMH</sequence>
<name>A0ABD1X6V6_9LAMI</name>
<comment type="caution">
    <text evidence="1">The sequence shown here is derived from an EMBL/GenBank/DDBJ whole genome shotgun (WGS) entry which is preliminary data.</text>
</comment>
<reference evidence="2" key="1">
    <citation type="submission" date="2024-07" db="EMBL/GenBank/DDBJ databases">
        <title>Two chromosome-level genome assemblies of Korean endemic species Abeliophyllum distichum and Forsythia ovata (Oleaceae).</title>
        <authorList>
            <person name="Jang H."/>
        </authorList>
    </citation>
    <scope>NUCLEOTIDE SEQUENCE [LARGE SCALE GENOMIC DNA]</scope>
</reference>
<accession>A0ABD1X6V6</accession>
<gene>
    <name evidence="1" type="ORF">Fot_01362</name>
</gene>
<dbReference type="AlphaFoldDB" id="A0ABD1X6V6"/>
<evidence type="ECO:0000313" key="1">
    <source>
        <dbReference type="EMBL" id="KAL2556623.1"/>
    </source>
</evidence>
<dbReference type="EMBL" id="JBFOLJ010000001">
    <property type="protein sequence ID" value="KAL2556623.1"/>
    <property type="molecule type" value="Genomic_DNA"/>
</dbReference>
<evidence type="ECO:0000313" key="2">
    <source>
        <dbReference type="Proteomes" id="UP001604277"/>
    </source>
</evidence>
<protein>
    <submittedName>
        <fullName evidence="1">Uncharacterized protein</fullName>
    </submittedName>
</protein>
<dbReference type="Proteomes" id="UP001604277">
    <property type="component" value="Unassembled WGS sequence"/>
</dbReference>
<organism evidence="1 2">
    <name type="scientific">Forsythia ovata</name>
    <dbReference type="NCBI Taxonomy" id="205694"/>
    <lineage>
        <taxon>Eukaryota</taxon>
        <taxon>Viridiplantae</taxon>
        <taxon>Streptophyta</taxon>
        <taxon>Embryophyta</taxon>
        <taxon>Tracheophyta</taxon>
        <taxon>Spermatophyta</taxon>
        <taxon>Magnoliopsida</taxon>
        <taxon>eudicotyledons</taxon>
        <taxon>Gunneridae</taxon>
        <taxon>Pentapetalae</taxon>
        <taxon>asterids</taxon>
        <taxon>lamiids</taxon>
        <taxon>Lamiales</taxon>
        <taxon>Oleaceae</taxon>
        <taxon>Forsythieae</taxon>
        <taxon>Forsythia</taxon>
    </lineage>
</organism>
<proteinExistence type="predicted"/>